<reference evidence="1" key="2">
    <citation type="submission" date="2020-09" db="EMBL/GenBank/DDBJ databases">
        <authorList>
            <person name="Sun Q."/>
            <person name="Zhou Y."/>
        </authorList>
    </citation>
    <scope>NUCLEOTIDE SEQUENCE</scope>
    <source>
        <strain evidence="1">CGMCC 1.15290</strain>
    </source>
</reference>
<reference evidence="1" key="1">
    <citation type="journal article" date="2014" name="Int. J. Syst. Evol. Microbiol.">
        <title>Complete genome sequence of Corynebacterium casei LMG S-19264T (=DSM 44701T), isolated from a smear-ripened cheese.</title>
        <authorList>
            <consortium name="US DOE Joint Genome Institute (JGI-PGF)"/>
            <person name="Walter F."/>
            <person name="Albersmeier A."/>
            <person name="Kalinowski J."/>
            <person name="Ruckert C."/>
        </authorList>
    </citation>
    <scope>NUCLEOTIDE SEQUENCE</scope>
    <source>
        <strain evidence="1">CGMCC 1.15290</strain>
    </source>
</reference>
<dbReference type="RefSeq" id="WP_188958055.1">
    <property type="nucleotide sequence ID" value="NZ_BMIB01000006.1"/>
</dbReference>
<gene>
    <name evidence="1" type="ORF">GCM10011379_51740</name>
</gene>
<protein>
    <submittedName>
        <fullName evidence="1">Uncharacterized protein</fullName>
    </submittedName>
</protein>
<keyword evidence="2" id="KW-1185">Reference proteome</keyword>
<sequence length="99" mass="10474">MKNLKIAILLIAVIASVTGALASKKRGGQFFYLRAGESATGLAPVITAVDQEQAPGLYCTGGNDAYICRIMTTNNAPSYVPGDAIPRTDLIVVEYYSGF</sequence>
<accession>A0A917J3K3</accession>
<dbReference type="AlphaFoldDB" id="A0A917J3K3"/>
<evidence type="ECO:0000313" key="1">
    <source>
        <dbReference type="EMBL" id="GGH80614.1"/>
    </source>
</evidence>
<name>A0A917J3K3_9BACT</name>
<dbReference type="EMBL" id="BMIB01000006">
    <property type="protein sequence ID" value="GGH80614.1"/>
    <property type="molecule type" value="Genomic_DNA"/>
</dbReference>
<evidence type="ECO:0000313" key="2">
    <source>
        <dbReference type="Proteomes" id="UP000627292"/>
    </source>
</evidence>
<organism evidence="1 2">
    <name type="scientific">Filimonas zeae</name>
    <dbReference type="NCBI Taxonomy" id="1737353"/>
    <lineage>
        <taxon>Bacteria</taxon>
        <taxon>Pseudomonadati</taxon>
        <taxon>Bacteroidota</taxon>
        <taxon>Chitinophagia</taxon>
        <taxon>Chitinophagales</taxon>
        <taxon>Chitinophagaceae</taxon>
        <taxon>Filimonas</taxon>
    </lineage>
</organism>
<comment type="caution">
    <text evidence="1">The sequence shown here is derived from an EMBL/GenBank/DDBJ whole genome shotgun (WGS) entry which is preliminary data.</text>
</comment>
<dbReference type="Proteomes" id="UP000627292">
    <property type="component" value="Unassembled WGS sequence"/>
</dbReference>
<proteinExistence type="predicted"/>